<feature type="transmembrane region" description="Helical" evidence="5">
    <location>
        <begin position="106"/>
        <end position="129"/>
    </location>
</feature>
<evidence type="ECO:0000256" key="1">
    <source>
        <dbReference type="ARBA" id="ARBA00022741"/>
    </source>
</evidence>
<evidence type="ECO:0000256" key="3">
    <source>
        <dbReference type="SAM" id="Coils"/>
    </source>
</evidence>
<dbReference type="Gene3D" id="3.80.10.10">
    <property type="entry name" value="Ribonuclease Inhibitor"/>
    <property type="match status" value="1"/>
</dbReference>
<keyword evidence="5" id="KW-0472">Membrane</keyword>
<feature type="domain" description="NACHT" evidence="6">
    <location>
        <begin position="920"/>
        <end position="1041"/>
    </location>
</feature>
<keyword evidence="5" id="KW-0812">Transmembrane</keyword>
<evidence type="ECO:0000313" key="7">
    <source>
        <dbReference type="EnsemblMetazoa" id="XP_030851678"/>
    </source>
</evidence>
<dbReference type="Proteomes" id="UP000007110">
    <property type="component" value="Unassembled WGS sequence"/>
</dbReference>
<feature type="coiled-coil region" evidence="3">
    <location>
        <begin position="29"/>
        <end position="56"/>
    </location>
</feature>
<feature type="region of interest" description="Disordered" evidence="4">
    <location>
        <begin position="313"/>
        <end position="346"/>
    </location>
</feature>
<dbReference type="SUPFAM" id="SSF52540">
    <property type="entry name" value="P-loop containing nucleoside triphosphate hydrolases"/>
    <property type="match status" value="1"/>
</dbReference>
<evidence type="ECO:0000256" key="5">
    <source>
        <dbReference type="SAM" id="Phobius"/>
    </source>
</evidence>
<dbReference type="Gene3D" id="3.40.50.300">
    <property type="entry name" value="P-loop containing nucleotide triphosphate hydrolases"/>
    <property type="match status" value="1"/>
</dbReference>
<dbReference type="GO" id="GO:0005524">
    <property type="term" value="F:ATP binding"/>
    <property type="evidence" value="ECO:0007669"/>
    <property type="project" value="UniProtKB-KW"/>
</dbReference>
<dbReference type="PROSITE" id="PS50837">
    <property type="entry name" value="NACHT"/>
    <property type="match status" value="1"/>
</dbReference>
<dbReference type="InParanoid" id="A0A7M7PIN8"/>
<feature type="region of interest" description="Disordered" evidence="4">
    <location>
        <begin position="255"/>
        <end position="278"/>
    </location>
</feature>
<feature type="compositionally biased region" description="Low complexity" evidence="4">
    <location>
        <begin position="628"/>
        <end position="646"/>
    </location>
</feature>
<dbReference type="SUPFAM" id="SSF52047">
    <property type="entry name" value="RNI-like"/>
    <property type="match status" value="1"/>
</dbReference>
<dbReference type="InterPro" id="IPR011029">
    <property type="entry name" value="DEATH-like_dom_sf"/>
</dbReference>
<feature type="compositionally biased region" description="Basic and acidic residues" evidence="4">
    <location>
        <begin position="647"/>
        <end position="662"/>
    </location>
</feature>
<feature type="region of interest" description="Disordered" evidence="4">
    <location>
        <begin position="564"/>
        <end position="662"/>
    </location>
</feature>
<dbReference type="Gene3D" id="1.10.533.10">
    <property type="entry name" value="Death Domain, Fas"/>
    <property type="match status" value="1"/>
</dbReference>
<feature type="compositionally biased region" description="Polar residues" evidence="4">
    <location>
        <begin position="361"/>
        <end position="387"/>
    </location>
</feature>
<reference evidence="7" key="2">
    <citation type="submission" date="2021-01" db="UniProtKB">
        <authorList>
            <consortium name="EnsemblMetazoa"/>
        </authorList>
    </citation>
    <scope>IDENTIFICATION</scope>
</reference>
<evidence type="ECO:0000256" key="2">
    <source>
        <dbReference type="ARBA" id="ARBA00022840"/>
    </source>
</evidence>
<feature type="compositionally biased region" description="Basic residues" evidence="4">
    <location>
        <begin position="324"/>
        <end position="335"/>
    </location>
</feature>
<feature type="region of interest" description="Disordered" evidence="4">
    <location>
        <begin position="825"/>
        <end position="847"/>
    </location>
</feature>
<evidence type="ECO:0000256" key="4">
    <source>
        <dbReference type="SAM" id="MobiDB-lite"/>
    </source>
</evidence>
<dbReference type="Pfam" id="PF05729">
    <property type="entry name" value="NACHT"/>
    <property type="match status" value="1"/>
</dbReference>
<feature type="compositionally biased region" description="Polar residues" evidence="4">
    <location>
        <begin position="691"/>
        <end position="702"/>
    </location>
</feature>
<keyword evidence="3" id="KW-0175">Coiled coil</keyword>
<keyword evidence="2" id="KW-0067">ATP-binding</keyword>
<dbReference type="InterPro" id="IPR007111">
    <property type="entry name" value="NACHT_NTPase"/>
</dbReference>
<accession>A0A7M7PIN8</accession>
<feature type="region of interest" description="Disordered" evidence="4">
    <location>
        <begin position="361"/>
        <end position="421"/>
    </location>
</feature>
<name>A0A7M7PIN8_STRPU</name>
<dbReference type="PANTHER" id="PTHR24407">
    <property type="entry name" value="PROTEIN KINASE DOMAIN-CONTAINING PROTEIN"/>
    <property type="match status" value="1"/>
</dbReference>
<evidence type="ECO:0000259" key="6">
    <source>
        <dbReference type="PROSITE" id="PS50837"/>
    </source>
</evidence>
<dbReference type="OrthoDB" id="120976at2759"/>
<feature type="region of interest" description="Disordered" evidence="4">
    <location>
        <begin position="686"/>
        <end position="708"/>
    </location>
</feature>
<dbReference type="RefSeq" id="XP_030851678.1">
    <property type="nucleotide sequence ID" value="XM_030995818.1"/>
</dbReference>
<dbReference type="KEGG" id="spu:105446752"/>
<proteinExistence type="predicted"/>
<keyword evidence="8" id="KW-1185">Reference proteome</keyword>
<feature type="compositionally biased region" description="Basic and acidic residues" evidence="4">
    <location>
        <begin position="336"/>
        <end position="345"/>
    </location>
</feature>
<dbReference type="InterPro" id="IPR032675">
    <property type="entry name" value="LRR_dom_sf"/>
</dbReference>
<feature type="transmembrane region" description="Helical" evidence="5">
    <location>
        <begin position="150"/>
        <end position="173"/>
    </location>
</feature>
<dbReference type="GeneID" id="105446752"/>
<dbReference type="EnsemblMetazoa" id="XM_030995818">
    <property type="protein sequence ID" value="XP_030851678"/>
    <property type="gene ID" value="LOC105446752"/>
</dbReference>
<organism evidence="7 8">
    <name type="scientific">Strongylocentrotus purpuratus</name>
    <name type="common">Purple sea urchin</name>
    <dbReference type="NCBI Taxonomy" id="7668"/>
    <lineage>
        <taxon>Eukaryota</taxon>
        <taxon>Metazoa</taxon>
        <taxon>Echinodermata</taxon>
        <taxon>Eleutherozoa</taxon>
        <taxon>Echinozoa</taxon>
        <taxon>Echinoidea</taxon>
        <taxon>Euechinoidea</taxon>
        <taxon>Echinacea</taxon>
        <taxon>Camarodonta</taxon>
        <taxon>Echinidea</taxon>
        <taxon>Strongylocentrotidae</taxon>
        <taxon>Strongylocentrotus</taxon>
    </lineage>
</organism>
<sequence>MPVSLGEWRVRIGRFVHSVREYVIRERKVKLLTERIRRLKLLQKRLLEKKEKSEDECESKPNDLSVKVDDALNESNSINSDTTHDTHKEERSRSEFTIGDEYTFPFFFTLLLSLFSLLLSLIFFFLFDFSNLLTSYKSFLKWSYCSESSWRSICLILIVVSSSLAYFVLSYVIKTNANLQDNLVLIRDENAKAESTTKLNNTPTESTIKENNTQTESAIEKNYSLTDSRIKEKNATESAKECNNIPSNATIKEINTPSITRDGPKEIKQSKTKISKRKTIKEKNTATEFNIREISTLPESTIKENIAPKECHIDTSSTMTDKPSKRKTLKRKTTKEKKTATESTHKSNNIITETTIIANNSPTESNINKDNNAQTRSTIKENNSPNGSAIKDNNAKTESTIKESSTPSTIKDKSSKRKMSRIKTVKEKIIATESHIKEDNTPIGSTINNKSASTESAIEYSITSIESTIKNMNTTTKSTIKYNNSVTESTKTESSTYSTIKDKLPKRKISKRKITKYKNTATKSKIKGNATTTESTIKEYNSSTESTIKGSNIPVKSAIKDNNCPTESTIKKNNSTAKSVNKGSNSTTECTIKNSNTPTKSTIKGNNTPTKSTIKETNTPTESPIRGNNSTSESTTIDSNTTTISAIKEDNTPSRTPTEEKNNQTMKVNIAKAEYSIRSGTQKVLSEGKHSVSSQIPSSLKGTTDDPVVQESTCLPEMILVKAGDVEKNPGPFDRAANIQEQELIDLAYDVPSSKYTNLCNTLGVSYNRSQTILDRHLLDFTRSLNAVFFEWKDRQRDGTDCRQVIATALRSVNLDALGDKMSKGGYLPQEAAPTESTVEDETQPLTKEQVDQCAQDFKTFYRTRLCKIRTDPLDFNSILEFERIYTNLVLLRNEMGTTRQMPLDYAELLTTKVNGVFPKRLMVEGEGGAGKTTFCSKMAWDWAERTKEFEEFDWVLVIPFRNTKEGQTVGDIAKTYLPDSNTVQPRQIDKYILSAPTKVFIIFDGLDEYEGDILKESSDIAKILRSEKFVECRVVVTTRPWRAVPFKSHEIMMQTFAFLAITGFDKENISIYITKYFQDDPAGYELIKYIESNDQIQENMAPFPLYIAMLCILWRTSDADKRIIIRKLKTFSQLFTAIIISLTDHCLTKQHQNPDVKILTNKEMKNYLSQIGKISYSGVLEKRLMYTENDFSGYNEAMEACCRIGVLSREILIVPRQERRLSETNPVTSSVFFPHKLFQEYLAGMYLASLFESDHEQYKMAMNGVIQRAEEFRYLLYFTASQTKNVATDVTSRLFKIGHDRRILVDVTFEAYDEDTAKVVGQHLFAEQKSLKIDDMMSAHTVSGYLFIMEKLTMETLIVSRRSCGPTVSRDLADVICSSTAFTALEVYGTALHDDFYGTLESKVKTSKVERLSLKYMAISNEQASRSLARFLNNLPRLKDLTLQYNRFDGRFYTELASGARSVEVRASGHSVRKLHLDHRCHNDILQHGFTVEMLFPNLERLIFTSSQTVSPDIVGSFGHCGLKELSFATENRQGNTKEDEEYHVPLVGDPSSLEHVFLKSFPLLTNLSFKELVIGNNRCKIILSSLKQHQHLKNLCVIHCYTDDDLDPIVSAINMENRMKVNVQHDQRSEFIRARRKLKGTKTTIQEDLTTKNQELYTKTFKCKDVLASWTSDGRIFALVKATNGKEVRKLITCTHDLDILSKAN</sequence>
<keyword evidence="1" id="KW-0547">Nucleotide-binding</keyword>
<dbReference type="PANTHER" id="PTHR24407:SF14">
    <property type="entry name" value="SIR2-LIKE DOMAIN-CONTAINING PROTEIN"/>
    <property type="match status" value="1"/>
</dbReference>
<evidence type="ECO:0000313" key="8">
    <source>
        <dbReference type="Proteomes" id="UP000007110"/>
    </source>
</evidence>
<protein>
    <recommendedName>
        <fullName evidence="6">NACHT domain-containing protein</fullName>
    </recommendedName>
</protein>
<reference evidence="8" key="1">
    <citation type="submission" date="2015-02" db="EMBL/GenBank/DDBJ databases">
        <title>Genome sequencing for Strongylocentrotus purpuratus.</title>
        <authorList>
            <person name="Murali S."/>
            <person name="Liu Y."/>
            <person name="Vee V."/>
            <person name="English A."/>
            <person name="Wang M."/>
            <person name="Skinner E."/>
            <person name="Han Y."/>
            <person name="Muzny D.M."/>
            <person name="Worley K.C."/>
            <person name="Gibbs R.A."/>
        </authorList>
    </citation>
    <scope>NUCLEOTIDE SEQUENCE</scope>
</reference>
<feature type="compositionally biased region" description="Polar residues" evidence="4">
    <location>
        <begin position="564"/>
        <end position="622"/>
    </location>
</feature>
<dbReference type="InterPro" id="IPR027417">
    <property type="entry name" value="P-loop_NTPase"/>
</dbReference>
<keyword evidence="5" id="KW-1133">Transmembrane helix</keyword>